<dbReference type="AlphaFoldDB" id="D8QHS1"/>
<feature type="compositionally biased region" description="Polar residues" evidence="3">
    <location>
        <begin position="180"/>
        <end position="196"/>
    </location>
</feature>
<dbReference type="Gene3D" id="3.40.50.300">
    <property type="entry name" value="P-loop containing nucleotide triphosphate hydrolases"/>
    <property type="match status" value="1"/>
</dbReference>
<sequence>MSSALVVRRPALPNPISWYPGHMTKFTRMLPQYLSRTHVVLEVRDCRMPLTTVNKHFDEALRRWKIDRGRDPFTTLPKFDTGMACEHYVVLNKRDLMPAWGVEPLRQALKKLAPFRPTYFTSTSTKEELKELRRSLVNVAKRYPHLPELNILVIGMPNVGKSSLLNSLRSIGIPGPTAKALQTSNQPGRTRTLSTPLKLNLSPPVYAYDAPGLMLPFIGHGDTGAERGAKFALMCKPAQPPDPVPRLTASPGGLKEGLYDIHNIASYLLYKLNSLNPDSPAYLPLIPQDAEPTGSVDELLELVARKHNMLKPGGVLDTHRAAELFVNWWRDTGALPPDSGANVPALPSASAPQITGWGFDFQWEVAPEQVSAASDPLFIQAKMEECIVKHYQQEQKEESEGSHLSLRQQRKQSFADKSMRKQKLIQ</sequence>
<dbReference type="eggNOG" id="KOG2485">
    <property type="taxonomic scope" value="Eukaryota"/>
</dbReference>
<evidence type="ECO:0000256" key="3">
    <source>
        <dbReference type="SAM" id="MobiDB-lite"/>
    </source>
</evidence>
<dbReference type="GeneID" id="9597632"/>
<dbReference type="GO" id="GO:0032543">
    <property type="term" value="P:mitochondrial translation"/>
    <property type="evidence" value="ECO:0007669"/>
    <property type="project" value="TreeGrafter"/>
</dbReference>
<feature type="compositionally biased region" description="Basic and acidic residues" evidence="3">
    <location>
        <begin position="392"/>
        <end position="401"/>
    </location>
</feature>
<dbReference type="PANTHER" id="PTHR45782">
    <property type="entry name" value="MITOCHONDRIAL RIBOSOME-ASSOCIATED GTPASE 1"/>
    <property type="match status" value="1"/>
</dbReference>
<feature type="region of interest" description="Disordered" evidence="3">
    <location>
        <begin position="392"/>
        <end position="426"/>
    </location>
</feature>
<proteinExistence type="predicted"/>
<dbReference type="OrthoDB" id="269151at2759"/>
<dbReference type="GO" id="GO:0005739">
    <property type="term" value="C:mitochondrion"/>
    <property type="evidence" value="ECO:0007669"/>
    <property type="project" value="TreeGrafter"/>
</dbReference>
<dbReference type="FunCoup" id="D8QHS1">
    <property type="interactions" value="397"/>
</dbReference>
<dbReference type="InParanoid" id="D8QHS1"/>
<feature type="region of interest" description="Disordered" evidence="3">
    <location>
        <begin position="177"/>
        <end position="196"/>
    </location>
</feature>
<dbReference type="VEuPathDB" id="FungiDB:SCHCODRAFT_02554939"/>
<dbReference type="OMA" id="IRWWREE"/>
<accession>D8QHS1</accession>
<dbReference type="GO" id="GO:0003924">
    <property type="term" value="F:GTPase activity"/>
    <property type="evidence" value="ECO:0007669"/>
    <property type="project" value="TreeGrafter"/>
</dbReference>
<keyword evidence="1" id="KW-0547">Nucleotide-binding</keyword>
<dbReference type="GO" id="GO:0005525">
    <property type="term" value="F:GTP binding"/>
    <property type="evidence" value="ECO:0007669"/>
    <property type="project" value="UniProtKB-KW"/>
</dbReference>
<reference evidence="5 6" key="1">
    <citation type="journal article" date="2010" name="Nat. Biotechnol.">
        <title>Genome sequence of the model mushroom Schizophyllum commune.</title>
        <authorList>
            <person name="Ohm R.A."/>
            <person name="de Jong J.F."/>
            <person name="Lugones L.G."/>
            <person name="Aerts A."/>
            <person name="Kothe E."/>
            <person name="Stajich J.E."/>
            <person name="de Vries R.P."/>
            <person name="Record E."/>
            <person name="Levasseur A."/>
            <person name="Baker S.E."/>
            <person name="Bartholomew K.A."/>
            <person name="Coutinho P.M."/>
            <person name="Erdmann S."/>
            <person name="Fowler T.J."/>
            <person name="Gathman A.C."/>
            <person name="Lombard V."/>
            <person name="Henrissat B."/>
            <person name="Knabe N."/>
            <person name="Kuees U."/>
            <person name="Lilly W.W."/>
            <person name="Lindquist E."/>
            <person name="Lucas S."/>
            <person name="Magnuson J.K."/>
            <person name="Piumi F."/>
            <person name="Raudaskoski M."/>
            <person name="Salamov A."/>
            <person name="Schmutz J."/>
            <person name="Schwarze F.W.M.R."/>
            <person name="vanKuyk P.A."/>
            <person name="Horton J.S."/>
            <person name="Grigoriev I.V."/>
            <person name="Woesten H.A.B."/>
        </authorList>
    </citation>
    <scope>NUCLEOTIDE SEQUENCE [LARGE SCALE GENOMIC DNA]</scope>
    <source>
        <strain evidence="6">H4-8 / FGSC 9210</strain>
    </source>
</reference>
<dbReference type="KEGG" id="scm:SCHCO_02554939"/>
<evidence type="ECO:0000259" key="4">
    <source>
        <dbReference type="Pfam" id="PF01926"/>
    </source>
</evidence>
<name>D8QHS1_SCHCM</name>
<dbReference type="Gene3D" id="1.10.1580.10">
    <property type="match status" value="1"/>
</dbReference>
<evidence type="ECO:0000256" key="2">
    <source>
        <dbReference type="ARBA" id="ARBA00023134"/>
    </source>
</evidence>
<gene>
    <name evidence="5" type="ORF">SCHCODRAFT_258608</name>
</gene>
<dbReference type="Pfam" id="PF01926">
    <property type="entry name" value="MMR_HSR1"/>
    <property type="match status" value="1"/>
</dbReference>
<dbReference type="InterPro" id="IPR023179">
    <property type="entry name" value="GTP-bd_ortho_bundle_sf"/>
</dbReference>
<evidence type="ECO:0000256" key="1">
    <source>
        <dbReference type="ARBA" id="ARBA00022741"/>
    </source>
</evidence>
<dbReference type="HOGENOM" id="CLU_011106_0_4_1"/>
<keyword evidence="6" id="KW-1185">Reference proteome</keyword>
<protein>
    <recommendedName>
        <fullName evidence="4">G domain-containing protein</fullName>
    </recommendedName>
</protein>
<keyword evidence="2" id="KW-0342">GTP-binding</keyword>
<evidence type="ECO:0000313" key="5">
    <source>
        <dbReference type="EMBL" id="EFI92729.1"/>
    </source>
</evidence>
<dbReference type="InterPro" id="IPR027417">
    <property type="entry name" value="P-loop_NTPase"/>
</dbReference>
<dbReference type="RefSeq" id="XP_003027632.1">
    <property type="nucleotide sequence ID" value="XM_003027586.1"/>
</dbReference>
<organism evidence="6">
    <name type="scientific">Schizophyllum commune (strain H4-8 / FGSC 9210)</name>
    <name type="common">Split gill fungus</name>
    <dbReference type="NCBI Taxonomy" id="578458"/>
    <lineage>
        <taxon>Eukaryota</taxon>
        <taxon>Fungi</taxon>
        <taxon>Dikarya</taxon>
        <taxon>Basidiomycota</taxon>
        <taxon>Agaricomycotina</taxon>
        <taxon>Agaricomycetes</taxon>
        <taxon>Agaricomycetidae</taxon>
        <taxon>Agaricales</taxon>
        <taxon>Schizophyllaceae</taxon>
        <taxon>Schizophyllum</taxon>
    </lineage>
</organism>
<dbReference type="InterPro" id="IPR006073">
    <property type="entry name" value="GTP-bd"/>
</dbReference>
<dbReference type="PANTHER" id="PTHR45782:SF4">
    <property type="entry name" value="MITOCHONDRIAL RIBOSOME-ASSOCIATED GTPASE 1"/>
    <property type="match status" value="1"/>
</dbReference>
<dbReference type="SUPFAM" id="SSF52540">
    <property type="entry name" value="P-loop containing nucleoside triphosphate hydrolases"/>
    <property type="match status" value="2"/>
</dbReference>
<evidence type="ECO:0000313" key="6">
    <source>
        <dbReference type="Proteomes" id="UP000007431"/>
    </source>
</evidence>
<dbReference type="EMBL" id="GL377312">
    <property type="protein sequence ID" value="EFI92729.1"/>
    <property type="molecule type" value="Genomic_DNA"/>
</dbReference>
<dbReference type="STRING" id="578458.D8QHS1"/>
<feature type="domain" description="G" evidence="4">
    <location>
        <begin position="151"/>
        <end position="218"/>
    </location>
</feature>
<dbReference type="Proteomes" id="UP000007431">
    <property type="component" value="Unassembled WGS sequence"/>
</dbReference>